<name>A0ABD3H976_9MARC</name>
<evidence type="ECO:0000313" key="9">
    <source>
        <dbReference type="EMBL" id="KAL3687074.1"/>
    </source>
</evidence>
<feature type="transmembrane region" description="Helical" evidence="8">
    <location>
        <begin position="71"/>
        <end position="95"/>
    </location>
</feature>
<organism evidence="9 10">
    <name type="scientific">Riccia sorocarpa</name>
    <dbReference type="NCBI Taxonomy" id="122646"/>
    <lineage>
        <taxon>Eukaryota</taxon>
        <taxon>Viridiplantae</taxon>
        <taxon>Streptophyta</taxon>
        <taxon>Embryophyta</taxon>
        <taxon>Marchantiophyta</taxon>
        <taxon>Marchantiopsida</taxon>
        <taxon>Marchantiidae</taxon>
        <taxon>Marchantiales</taxon>
        <taxon>Ricciaceae</taxon>
        <taxon>Riccia</taxon>
    </lineage>
</organism>
<evidence type="ECO:0000256" key="3">
    <source>
        <dbReference type="ARBA" id="ARBA00022692"/>
    </source>
</evidence>
<keyword evidence="4 8" id="KW-1133">Transmembrane helix</keyword>
<feature type="transmembrane region" description="Helical" evidence="8">
    <location>
        <begin position="36"/>
        <end position="59"/>
    </location>
</feature>
<evidence type="ECO:0000256" key="5">
    <source>
        <dbReference type="ARBA" id="ARBA00023136"/>
    </source>
</evidence>
<reference evidence="9 10" key="1">
    <citation type="submission" date="2024-09" db="EMBL/GenBank/DDBJ databases">
        <title>Chromosome-scale assembly of Riccia sorocarpa.</title>
        <authorList>
            <person name="Paukszto L."/>
        </authorList>
    </citation>
    <scope>NUCLEOTIDE SEQUENCE [LARGE SCALE GENOMIC DNA]</scope>
    <source>
        <strain evidence="9">LP-2024</strain>
        <tissue evidence="9">Aerial parts of the thallus</tissue>
    </source>
</reference>
<sequence>MAETGQSVHIKSAPKDYSEPEPHVLWDSGEFRKWSLWRAAIVEFVATLLFVYIGVGAAIGNGRTHPDGVGMLGVAWSFGATIFVLVYCTAGISGGHINPAVTLGLLLGRKLSVNRAFIYIVAQIVGAICGAGFVKAFQKTRFQVEGGGTNFVAEGFTSGAGLGAEILGTFMLVYVVFSATDAKLKARDSHVPILAPLPIGFAVFVVHLVTIPITGCGINPARSFGSAVIWNHGKAWDDQWIFWIGPFIGASLAAIYHQHVIRVLPDKHFLLPTLSLSTMPKARPQS</sequence>
<dbReference type="CDD" id="cd00333">
    <property type="entry name" value="MIP"/>
    <property type="match status" value="1"/>
</dbReference>
<dbReference type="InterPro" id="IPR023271">
    <property type="entry name" value="Aquaporin-like"/>
</dbReference>
<dbReference type="Proteomes" id="UP001633002">
    <property type="component" value="Unassembled WGS sequence"/>
</dbReference>
<accession>A0ABD3H976</accession>
<proteinExistence type="inferred from homology"/>
<feature type="transmembrane region" description="Helical" evidence="8">
    <location>
        <begin position="197"/>
        <end position="220"/>
    </location>
</feature>
<dbReference type="FunFam" id="1.20.1080.10:FF:000063">
    <property type="entry name" value="Putative aquaporin PIP-type 7a"/>
    <property type="match status" value="1"/>
</dbReference>
<dbReference type="GO" id="GO:0016020">
    <property type="term" value="C:membrane"/>
    <property type="evidence" value="ECO:0007669"/>
    <property type="project" value="UniProtKB-SubCell"/>
</dbReference>
<dbReference type="InterPro" id="IPR000425">
    <property type="entry name" value="MIP"/>
</dbReference>
<evidence type="ECO:0000313" key="10">
    <source>
        <dbReference type="Proteomes" id="UP001633002"/>
    </source>
</evidence>
<feature type="region of interest" description="Disordered" evidence="7">
    <location>
        <begin position="1"/>
        <end position="20"/>
    </location>
</feature>
<keyword evidence="5 8" id="KW-0472">Membrane</keyword>
<comment type="similarity">
    <text evidence="6">Belongs to the MIP/aquaporin (TC 1.A.8) family.</text>
</comment>
<keyword evidence="3 6" id="KW-0812">Transmembrane</keyword>
<comment type="caution">
    <text evidence="9">The sequence shown here is derived from an EMBL/GenBank/DDBJ whole genome shotgun (WGS) entry which is preliminary data.</text>
</comment>
<keyword evidence="2 6" id="KW-0813">Transport</keyword>
<dbReference type="AlphaFoldDB" id="A0ABD3H976"/>
<dbReference type="EMBL" id="JBJQOH010000004">
    <property type="protein sequence ID" value="KAL3687074.1"/>
    <property type="molecule type" value="Genomic_DNA"/>
</dbReference>
<evidence type="ECO:0000256" key="1">
    <source>
        <dbReference type="ARBA" id="ARBA00004141"/>
    </source>
</evidence>
<evidence type="ECO:0000256" key="2">
    <source>
        <dbReference type="ARBA" id="ARBA00022448"/>
    </source>
</evidence>
<keyword evidence="10" id="KW-1185">Reference proteome</keyword>
<dbReference type="PANTHER" id="PTHR45687">
    <property type="entry name" value="AQUAPORIN OR AQUAGLYCEROPORIN RELATED"/>
    <property type="match status" value="1"/>
</dbReference>
<dbReference type="PROSITE" id="PS00221">
    <property type="entry name" value="MIP"/>
    <property type="match status" value="1"/>
</dbReference>
<dbReference type="PRINTS" id="PR00783">
    <property type="entry name" value="MINTRINSICP"/>
</dbReference>
<dbReference type="Gene3D" id="1.20.1080.10">
    <property type="entry name" value="Glycerol uptake facilitator protein"/>
    <property type="match status" value="1"/>
</dbReference>
<dbReference type="InterPro" id="IPR034294">
    <property type="entry name" value="Aquaporin_transptr"/>
</dbReference>
<comment type="subcellular location">
    <subcellularLocation>
        <location evidence="1">Membrane</location>
        <topology evidence="1">Multi-pass membrane protein</topology>
    </subcellularLocation>
</comment>
<feature type="transmembrane region" description="Helical" evidence="8">
    <location>
        <begin position="116"/>
        <end position="136"/>
    </location>
</feature>
<evidence type="ECO:0000256" key="8">
    <source>
        <dbReference type="SAM" id="Phobius"/>
    </source>
</evidence>
<protein>
    <submittedName>
        <fullName evidence="9">Uncharacterized protein</fullName>
    </submittedName>
</protein>
<dbReference type="NCBIfam" id="TIGR00861">
    <property type="entry name" value="MIP"/>
    <property type="match status" value="1"/>
</dbReference>
<evidence type="ECO:0000256" key="6">
    <source>
        <dbReference type="RuleBase" id="RU000477"/>
    </source>
</evidence>
<evidence type="ECO:0000256" key="4">
    <source>
        <dbReference type="ARBA" id="ARBA00022989"/>
    </source>
</evidence>
<gene>
    <name evidence="9" type="ORF">R1sor_013383</name>
</gene>
<dbReference type="Pfam" id="PF00230">
    <property type="entry name" value="MIP"/>
    <property type="match status" value="1"/>
</dbReference>
<dbReference type="InterPro" id="IPR022357">
    <property type="entry name" value="MIP_CS"/>
</dbReference>
<feature type="transmembrane region" description="Helical" evidence="8">
    <location>
        <begin position="240"/>
        <end position="257"/>
    </location>
</feature>
<feature type="transmembrane region" description="Helical" evidence="8">
    <location>
        <begin position="156"/>
        <end position="177"/>
    </location>
</feature>
<evidence type="ECO:0000256" key="7">
    <source>
        <dbReference type="SAM" id="MobiDB-lite"/>
    </source>
</evidence>
<dbReference type="SUPFAM" id="SSF81338">
    <property type="entry name" value="Aquaporin-like"/>
    <property type="match status" value="1"/>
</dbReference>